<protein>
    <recommendedName>
        <fullName evidence="3">DUF4216 domain-containing protein</fullName>
    </recommendedName>
</protein>
<dbReference type="PANTHER" id="PTHR48258">
    <property type="entry name" value="DUF4218 DOMAIN-CONTAINING PROTEIN-RELATED"/>
    <property type="match status" value="1"/>
</dbReference>
<sequence>MGPDVEVQLYDACIVNGIRYHTRSRDSRRTTQNSGVSVPSSDDGDNLDFFGVLKDVVQLFYSFKYKVQLFWCEWFQCNPKKKSMVEEFGLLCIDTSKTWYTDDPFILANQANQVYYLNDIKRGGHWKVVQKVQHREIYEVTEIDEVSEEIESGNNFNIETNQEISSNEATSVVGDDLEIAQLCRLDVEDQHINMSNVQVEPTRDAQSFLNDEDEDTEIDSEADDQISLSDDDIMPPKRIEHLPVMQTSTDGSSSSNGLPLRRETRGTHSDRLRRQISAQGRLPITFRQSDGHPIGPNAASFMTELGLSVKKFAPLQVKSWKHVPADNKRMIYDRLSAAFDINFQEGASSVIKETDRLMSSRYRDNRTKMHNHYKKLSHLPPAERRQHIPIEFCETQDDWDYMCALFESESFQDDMVRLRDECIQTQNPEEVINVVEIADTVCDQVLGTRSGYIRGLGSGPKPVRSTSSDATSSIRSTNTALREKLESTQEELANTKVQLASTQDELASMKSRQDKFEQILNRLAPGALDSLIHDSSSVPPPPTHS</sequence>
<feature type="region of interest" description="Disordered" evidence="2">
    <location>
        <begin position="210"/>
        <end position="275"/>
    </location>
</feature>
<evidence type="ECO:0000313" key="5">
    <source>
        <dbReference type="Proteomes" id="UP000734854"/>
    </source>
</evidence>
<feature type="compositionally biased region" description="Acidic residues" evidence="2">
    <location>
        <begin position="210"/>
        <end position="233"/>
    </location>
</feature>
<feature type="domain" description="DUF4216" evidence="3">
    <location>
        <begin position="58"/>
        <end position="129"/>
    </location>
</feature>
<feature type="compositionally biased region" description="Low complexity" evidence="2">
    <location>
        <begin position="465"/>
        <end position="477"/>
    </location>
</feature>
<dbReference type="EMBL" id="JACMSC010000008">
    <property type="protein sequence ID" value="KAG6510533.1"/>
    <property type="molecule type" value="Genomic_DNA"/>
</dbReference>
<feature type="compositionally biased region" description="Polar residues" evidence="2">
    <location>
        <begin position="245"/>
        <end position="257"/>
    </location>
</feature>
<proteinExistence type="predicted"/>
<dbReference type="Pfam" id="PF13952">
    <property type="entry name" value="DUF4216"/>
    <property type="match status" value="1"/>
</dbReference>
<gene>
    <name evidence="4" type="ORF">ZIOFF_028558</name>
</gene>
<evidence type="ECO:0000256" key="1">
    <source>
        <dbReference type="SAM" id="Coils"/>
    </source>
</evidence>
<dbReference type="InterPro" id="IPR025312">
    <property type="entry name" value="DUF4216"/>
</dbReference>
<evidence type="ECO:0000259" key="3">
    <source>
        <dbReference type="Pfam" id="PF13952"/>
    </source>
</evidence>
<dbReference type="Proteomes" id="UP000734854">
    <property type="component" value="Unassembled WGS sequence"/>
</dbReference>
<feature type="region of interest" description="Disordered" evidence="2">
    <location>
        <begin position="455"/>
        <end position="477"/>
    </location>
</feature>
<accession>A0A8J5GS83</accession>
<reference evidence="4 5" key="1">
    <citation type="submission" date="2020-08" db="EMBL/GenBank/DDBJ databases">
        <title>Plant Genome Project.</title>
        <authorList>
            <person name="Zhang R.-G."/>
        </authorList>
    </citation>
    <scope>NUCLEOTIDE SEQUENCE [LARGE SCALE GENOMIC DNA]</scope>
    <source>
        <tissue evidence="4">Rhizome</tissue>
    </source>
</reference>
<evidence type="ECO:0000313" key="4">
    <source>
        <dbReference type="EMBL" id="KAG6510533.1"/>
    </source>
</evidence>
<dbReference type="AlphaFoldDB" id="A0A8J5GS83"/>
<keyword evidence="5" id="KW-1185">Reference proteome</keyword>
<organism evidence="4 5">
    <name type="scientific">Zingiber officinale</name>
    <name type="common">Ginger</name>
    <name type="synonym">Amomum zingiber</name>
    <dbReference type="NCBI Taxonomy" id="94328"/>
    <lineage>
        <taxon>Eukaryota</taxon>
        <taxon>Viridiplantae</taxon>
        <taxon>Streptophyta</taxon>
        <taxon>Embryophyta</taxon>
        <taxon>Tracheophyta</taxon>
        <taxon>Spermatophyta</taxon>
        <taxon>Magnoliopsida</taxon>
        <taxon>Liliopsida</taxon>
        <taxon>Zingiberales</taxon>
        <taxon>Zingiberaceae</taxon>
        <taxon>Zingiber</taxon>
    </lineage>
</organism>
<evidence type="ECO:0000256" key="2">
    <source>
        <dbReference type="SAM" id="MobiDB-lite"/>
    </source>
</evidence>
<feature type="coiled-coil region" evidence="1">
    <location>
        <begin position="478"/>
        <end position="512"/>
    </location>
</feature>
<dbReference type="PANTHER" id="PTHR48258:SF6">
    <property type="entry name" value="LEUCINE-RICH REPEAT DOMAIN, L DOMAIN-CONTAINING PROTEIN"/>
    <property type="match status" value="1"/>
</dbReference>
<name>A0A8J5GS83_ZINOF</name>
<feature type="compositionally biased region" description="Basic and acidic residues" evidence="2">
    <location>
        <begin position="260"/>
        <end position="273"/>
    </location>
</feature>
<comment type="caution">
    <text evidence="4">The sequence shown here is derived from an EMBL/GenBank/DDBJ whole genome shotgun (WGS) entry which is preliminary data.</text>
</comment>
<keyword evidence="1" id="KW-0175">Coiled coil</keyword>